<feature type="domain" description="N-acetyltransferase" evidence="1">
    <location>
        <begin position="8"/>
        <end position="176"/>
    </location>
</feature>
<dbReference type="RefSeq" id="WP_111371056.1">
    <property type="nucleotide sequence ID" value="NZ_CP029480.1"/>
</dbReference>
<accession>A0A2Z4G9X7</accession>
<evidence type="ECO:0000313" key="2">
    <source>
        <dbReference type="EMBL" id="AWV97954.1"/>
    </source>
</evidence>
<proteinExistence type="predicted"/>
<keyword evidence="2" id="KW-0808">Transferase</keyword>
<dbReference type="SUPFAM" id="SSF55729">
    <property type="entry name" value="Acyl-CoA N-acyltransferases (Nat)"/>
    <property type="match status" value="1"/>
</dbReference>
<dbReference type="PANTHER" id="PTHR43792">
    <property type="entry name" value="GNAT FAMILY, PUTATIVE (AFU_ORTHOLOGUE AFUA_3G00765)-RELATED-RELATED"/>
    <property type="match status" value="1"/>
</dbReference>
<dbReference type="InterPro" id="IPR051531">
    <property type="entry name" value="N-acetyltransferase"/>
</dbReference>
<dbReference type="GO" id="GO:0016747">
    <property type="term" value="F:acyltransferase activity, transferring groups other than amino-acyl groups"/>
    <property type="evidence" value="ECO:0007669"/>
    <property type="project" value="InterPro"/>
</dbReference>
<evidence type="ECO:0000259" key="1">
    <source>
        <dbReference type="PROSITE" id="PS51186"/>
    </source>
</evidence>
<dbReference type="PANTHER" id="PTHR43792:SF1">
    <property type="entry name" value="N-ACETYLTRANSFERASE DOMAIN-CONTAINING PROTEIN"/>
    <property type="match status" value="1"/>
</dbReference>
<organism evidence="2 3">
    <name type="scientific">Arcticibacterium luteifluviistationis</name>
    <dbReference type="NCBI Taxonomy" id="1784714"/>
    <lineage>
        <taxon>Bacteria</taxon>
        <taxon>Pseudomonadati</taxon>
        <taxon>Bacteroidota</taxon>
        <taxon>Cytophagia</taxon>
        <taxon>Cytophagales</taxon>
        <taxon>Leadbetterellaceae</taxon>
        <taxon>Arcticibacterium</taxon>
    </lineage>
</organism>
<dbReference type="Proteomes" id="UP000249873">
    <property type="component" value="Chromosome"/>
</dbReference>
<name>A0A2Z4G9X7_9BACT</name>
<dbReference type="KEGG" id="als:DJ013_07135"/>
<evidence type="ECO:0000313" key="3">
    <source>
        <dbReference type="Proteomes" id="UP000249873"/>
    </source>
</evidence>
<dbReference type="Gene3D" id="3.40.630.30">
    <property type="match status" value="1"/>
</dbReference>
<gene>
    <name evidence="2" type="ORF">DJ013_07135</name>
</gene>
<dbReference type="AlphaFoldDB" id="A0A2Z4G9X7"/>
<dbReference type="PROSITE" id="PS51186">
    <property type="entry name" value="GNAT"/>
    <property type="match status" value="1"/>
</dbReference>
<dbReference type="InterPro" id="IPR000182">
    <property type="entry name" value="GNAT_dom"/>
</dbReference>
<dbReference type="Pfam" id="PF13302">
    <property type="entry name" value="Acetyltransf_3"/>
    <property type="match status" value="1"/>
</dbReference>
<reference evidence="2 3" key="1">
    <citation type="submission" date="2018-05" db="EMBL/GenBank/DDBJ databases">
        <title>Complete genome sequence of Arcticibacterium luteifluviistationis SM1504T, a cytophagaceae bacterium isolated from Arctic surface seawater.</title>
        <authorList>
            <person name="Li Y."/>
            <person name="Qin Q.-L."/>
        </authorList>
    </citation>
    <scope>NUCLEOTIDE SEQUENCE [LARGE SCALE GENOMIC DNA]</scope>
    <source>
        <strain evidence="2 3">SM1504</strain>
    </source>
</reference>
<keyword evidence="3" id="KW-1185">Reference proteome</keyword>
<protein>
    <submittedName>
        <fullName evidence="2">GNAT family N-acetyltransferase</fullName>
    </submittedName>
</protein>
<dbReference type="OrthoDB" id="9788916at2"/>
<dbReference type="InterPro" id="IPR016181">
    <property type="entry name" value="Acyl_CoA_acyltransferase"/>
</dbReference>
<sequence>MNIFSERVTLKLIDDCDLEAIHSLHARPEVDHFNTLGIPKDIKETEGTIKPWISENRKDSIDNYTFSIELTKTNQFIGLIALTSSGAKKHKKAEVWYKLHPDFWGQGFASEALESILSFGFSKLKLHRIEAGVAVDNLASIRVLEKVKMHQEGRKRKVLPLKSGWSDNYMYAILAEDFNA</sequence>
<dbReference type="EMBL" id="CP029480">
    <property type="protein sequence ID" value="AWV97954.1"/>
    <property type="molecule type" value="Genomic_DNA"/>
</dbReference>